<evidence type="ECO:0000256" key="2">
    <source>
        <dbReference type="ARBA" id="ARBA00002904"/>
    </source>
</evidence>
<dbReference type="InterPro" id="IPR041891">
    <property type="entry name" value="Alpha_CA_prokaryot-like"/>
</dbReference>
<sequence length="342" mass="37252">MNSHVASSTKKFGAGLALLCFVAGAALFSFRSVDSSSDALNRALMTSDCSCKPTAEFDWSYNYECNYEEHGQVAPDMWGYLYPDCLGVRQSPINIARDIVTTDCTLAPVTGAFVFDMGMCMLDDLDYKADGKGWTVTFDGYCQTTPTITINGAVFNLLQFHLHSVSEHVIGGGYYDAEIHFVHYSALDPTSLAVVGVMISSTSDNIGNLEFTKYAEHMAYVSGKQKYASEIMETDATMAPAATPSSMASSTSMSAMEQVNPYSMLPADGTYYNYLGSLTTPPCSETVTWIVMKEGITVSPDQLEAFRAGLMDPEFPLVDNYGNNARPPQPTNGRMVYQCVMA</sequence>
<comment type="function">
    <text evidence="2 9">Reversible hydration of carbon dioxide.</text>
</comment>
<reference evidence="11" key="1">
    <citation type="journal article" date="2012" name="Mol. Biol. Evol.">
        <title>Transcriptomic Evidence for the Expression of Horizontally Transferred Algal Nuclear Genes in the Photosynthetic Sea Slug, Elysia chlorotica.</title>
        <authorList>
            <person name="Pierce S.K."/>
            <person name="Fang X."/>
            <person name="Schwartz J.A."/>
            <person name="Jiang X."/>
            <person name="Zhao W."/>
            <person name="Curtis N.E."/>
            <person name="Kocot K.M."/>
            <person name="Yang B."/>
            <person name="Wang J."/>
        </authorList>
    </citation>
    <scope>NUCLEOTIDE SEQUENCE</scope>
</reference>
<dbReference type="Pfam" id="PF00194">
    <property type="entry name" value="Carb_anhydrase"/>
    <property type="match status" value="1"/>
</dbReference>
<dbReference type="GO" id="GO:0008270">
    <property type="term" value="F:zinc ion binding"/>
    <property type="evidence" value="ECO:0007669"/>
    <property type="project" value="UniProtKB-UniRule"/>
</dbReference>
<dbReference type="InterPro" id="IPR018338">
    <property type="entry name" value="Carbonic_anhydrase_a-class_CS"/>
</dbReference>
<dbReference type="InterPro" id="IPR023561">
    <property type="entry name" value="Carbonic_anhydrase_a-class"/>
</dbReference>
<feature type="domain" description="Alpha-carbonic anhydrase" evidence="10">
    <location>
        <begin position="57"/>
        <end position="340"/>
    </location>
</feature>
<protein>
    <recommendedName>
        <fullName evidence="4 9">Carbonic anhydrase</fullName>
        <ecNumber evidence="4 9">4.2.1.1</ecNumber>
    </recommendedName>
</protein>
<evidence type="ECO:0000256" key="7">
    <source>
        <dbReference type="ARBA" id="ARBA00023239"/>
    </source>
</evidence>
<evidence type="ECO:0000256" key="6">
    <source>
        <dbReference type="ARBA" id="ARBA00022833"/>
    </source>
</evidence>
<proteinExistence type="inferred from homology"/>
<keyword evidence="7 9" id="KW-0456">Lyase</keyword>
<dbReference type="Gene3D" id="3.10.200.10">
    <property type="entry name" value="Alpha carbonic anhydrase"/>
    <property type="match status" value="1"/>
</dbReference>
<keyword evidence="5 9" id="KW-0479">Metal-binding</keyword>
<dbReference type="PROSITE" id="PS00162">
    <property type="entry name" value="ALPHA_CA_1"/>
    <property type="match status" value="1"/>
</dbReference>
<evidence type="ECO:0000256" key="3">
    <source>
        <dbReference type="ARBA" id="ARBA00010718"/>
    </source>
</evidence>
<evidence type="ECO:0000256" key="1">
    <source>
        <dbReference type="ARBA" id="ARBA00001947"/>
    </source>
</evidence>
<dbReference type="EC" id="4.2.1.1" evidence="4 9"/>
<evidence type="ECO:0000256" key="4">
    <source>
        <dbReference type="ARBA" id="ARBA00012925"/>
    </source>
</evidence>
<dbReference type="PANTHER" id="PTHR18952:SF265">
    <property type="entry name" value="CARBONIC ANHYDRASE"/>
    <property type="match status" value="1"/>
</dbReference>
<dbReference type="AlphaFoldDB" id="H6WB76"/>
<keyword evidence="6 9" id="KW-0862">Zinc</keyword>
<name>H6WB76_VAULI</name>
<comment type="catalytic activity">
    <reaction evidence="8 9">
        <text>hydrogencarbonate + H(+) = CO2 + H2O</text>
        <dbReference type="Rhea" id="RHEA:10748"/>
        <dbReference type="ChEBI" id="CHEBI:15377"/>
        <dbReference type="ChEBI" id="CHEBI:15378"/>
        <dbReference type="ChEBI" id="CHEBI:16526"/>
        <dbReference type="ChEBI" id="CHEBI:17544"/>
        <dbReference type="EC" id="4.2.1.1"/>
    </reaction>
</comment>
<accession>H6WB76</accession>
<comment type="cofactor">
    <cofactor evidence="1 9">
        <name>Zn(2+)</name>
        <dbReference type="ChEBI" id="CHEBI:29105"/>
    </cofactor>
</comment>
<gene>
    <name evidence="11" type="primary">CA_alpha</name>
</gene>
<comment type="similarity">
    <text evidence="3 9">Belongs to the alpha-carbonic anhydrase family.</text>
</comment>
<evidence type="ECO:0000256" key="9">
    <source>
        <dbReference type="RuleBase" id="RU367011"/>
    </source>
</evidence>
<dbReference type="InterPro" id="IPR001148">
    <property type="entry name" value="CA_dom"/>
</dbReference>
<organism evidence="11">
    <name type="scientific">Vaucheria litorea</name>
    <name type="common">Yellow-green alga</name>
    <dbReference type="NCBI Taxonomy" id="109269"/>
    <lineage>
        <taxon>Eukaryota</taxon>
        <taxon>Sar</taxon>
        <taxon>Stramenopiles</taxon>
        <taxon>Ochrophyta</taxon>
        <taxon>PX clade</taxon>
        <taxon>Xanthophyceae</taxon>
        <taxon>Vaucheriales</taxon>
        <taxon>Vaucheriaceae</taxon>
        <taxon>Vaucheria</taxon>
    </lineage>
</organism>
<evidence type="ECO:0000259" key="10">
    <source>
        <dbReference type="PROSITE" id="PS51144"/>
    </source>
</evidence>
<dbReference type="EMBL" id="JQ062395">
    <property type="protein sequence ID" value="AFA52564.1"/>
    <property type="molecule type" value="Genomic_DNA"/>
</dbReference>
<evidence type="ECO:0000256" key="8">
    <source>
        <dbReference type="ARBA" id="ARBA00048348"/>
    </source>
</evidence>
<dbReference type="GO" id="GO:0004089">
    <property type="term" value="F:carbonate dehydratase activity"/>
    <property type="evidence" value="ECO:0007669"/>
    <property type="project" value="UniProtKB-UniRule"/>
</dbReference>
<dbReference type="InterPro" id="IPR036398">
    <property type="entry name" value="CA_dom_sf"/>
</dbReference>
<evidence type="ECO:0000313" key="11">
    <source>
        <dbReference type="EMBL" id="AFA52564.1"/>
    </source>
</evidence>
<dbReference type="PANTHER" id="PTHR18952">
    <property type="entry name" value="CARBONIC ANHYDRASE"/>
    <property type="match status" value="1"/>
</dbReference>
<dbReference type="PROSITE" id="PS51144">
    <property type="entry name" value="ALPHA_CA_2"/>
    <property type="match status" value="1"/>
</dbReference>
<evidence type="ECO:0000256" key="5">
    <source>
        <dbReference type="ARBA" id="ARBA00022723"/>
    </source>
</evidence>
<dbReference type="SMART" id="SM01057">
    <property type="entry name" value="Carb_anhydrase"/>
    <property type="match status" value="1"/>
</dbReference>
<dbReference type="SUPFAM" id="SSF51069">
    <property type="entry name" value="Carbonic anhydrase"/>
    <property type="match status" value="1"/>
</dbReference>
<dbReference type="CDD" id="cd03124">
    <property type="entry name" value="alpha_CA_prokaryotic_like"/>
    <property type="match status" value="1"/>
</dbReference>